<dbReference type="AlphaFoldDB" id="A0A5J9T975"/>
<evidence type="ECO:0000313" key="3">
    <source>
        <dbReference type="Proteomes" id="UP000324897"/>
    </source>
</evidence>
<evidence type="ECO:0000313" key="2">
    <source>
        <dbReference type="EMBL" id="TVU07498.1"/>
    </source>
</evidence>
<proteinExistence type="predicted"/>
<keyword evidence="3" id="KW-1185">Reference proteome</keyword>
<protein>
    <submittedName>
        <fullName evidence="2">Uncharacterized protein</fullName>
    </submittedName>
</protein>
<reference evidence="2 3" key="1">
    <citation type="journal article" date="2019" name="Sci. Rep.">
        <title>A high-quality genome of Eragrostis curvula grass provides insights into Poaceae evolution and supports new strategies to enhance forage quality.</title>
        <authorList>
            <person name="Carballo J."/>
            <person name="Santos B.A.C.M."/>
            <person name="Zappacosta D."/>
            <person name="Garbus I."/>
            <person name="Selva J.P."/>
            <person name="Gallo C.A."/>
            <person name="Diaz A."/>
            <person name="Albertini E."/>
            <person name="Caccamo M."/>
            <person name="Echenique V."/>
        </authorList>
    </citation>
    <scope>NUCLEOTIDE SEQUENCE [LARGE SCALE GENOMIC DNA]</scope>
    <source>
        <strain evidence="3">cv. Victoria</strain>
        <tissue evidence="2">Leaf</tissue>
    </source>
</reference>
<name>A0A5J9T975_9POAL</name>
<comment type="caution">
    <text evidence="2">The sequence shown here is derived from an EMBL/GenBank/DDBJ whole genome shotgun (WGS) entry which is preliminary data.</text>
</comment>
<evidence type="ECO:0000256" key="1">
    <source>
        <dbReference type="SAM" id="MobiDB-lite"/>
    </source>
</evidence>
<dbReference type="OrthoDB" id="10251508at2759"/>
<accession>A0A5J9T975</accession>
<sequence length="137" mass="15435">MLPPRARPTLLDPLLAYPSAILGRECAIVRNLEWLGSIITASAVRRGMTEEKKMRRKVLAWWVKENECDRRERVEKVFPSAEAAAEVDEHTHGPHPPTEPDAAPSSGSGAKLSQASCQNHPKDYFKESLLYRKQLDM</sequence>
<dbReference type="EMBL" id="RWGY01000039">
    <property type="protein sequence ID" value="TVU07498.1"/>
    <property type="molecule type" value="Genomic_DNA"/>
</dbReference>
<dbReference type="Proteomes" id="UP000324897">
    <property type="component" value="Chromosome 3"/>
</dbReference>
<feature type="compositionally biased region" description="Polar residues" evidence="1">
    <location>
        <begin position="105"/>
        <end position="119"/>
    </location>
</feature>
<feature type="region of interest" description="Disordered" evidence="1">
    <location>
        <begin position="80"/>
        <end position="120"/>
    </location>
</feature>
<gene>
    <name evidence="2" type="ORF">EJB05_40854</name>
</gene>
<organism evidence="2 3">
    <name type="scientific">Eragrostis curvula</name>
    <name type="common">weeping love grass</name>
    <dbReference type="NCBI Taxonomy" id="38414"/>
    <lineage>
        <taxon>Eukaryota</taxon>
        <taxon>Viridiplantae</taxon>
        <taxon>Streptophyta</taxon>
        <taxon>Embryophyta</taxon>
        <taxon>Tracheophyta</taxon>
        <taxon>Spermatophyta</taxon>
        <taxon>Magnoliopsida</taxon>
        <taxon>Liliopsida</taxon>
        <taxon>Poales</taxon>
        <taxon>Poaceae</taxon>
        <taxon>PACMAD clade</taxon>
        <taxon>Chloridoideae</taxon>
        <taxon>Eragrostideae</taxon>
        <taxon>Eragrostidinae</taxon>
        <taxon>Eragrostis</taxon>
    </lineage>
</organism>
<feature type="non-terminal residue" evidence="2">
    <location>
        <position position="1"/>
    </location>
</feature>
<dbReference type="Gramene" id="TVU07498">
    <property type="protein sequence ID" value="TVU07498"/>
    <property type="gene ID" value="EJB05_40854"/>
</dbReference>